<dbReference type="PANTHER" id="PTHR24346">
    <property type="entry name" value="MAP/MICROTUBULE AFFINITY-REGULATING KINASE"/>
    <property type="match status" value="1"/>
</dbReference>
<proteinExistence type="predicted"/>
<feature type="compositionally biased region" description="Acidic residues" evidence="4">
    <location>
        <begin position="49"/>
        <end position="58"/>
    </location>
</feature>
<evidence type="ECO:0000313" key="6">
    <source>
        <dbReference type="EMBL" id="KAK1758371.1"/>
    </source>
</evidence>
<evidence type="ECO:0000256" key="3">
    <source>
        <dbReference type="PROSITE-ProRule" id="PRU10141"/>
    </source>
</evidence>
<dbReference type="GO" id="GO:0035556">
    <property type="term" value="P:intracellular signal transduction"/>
    <property type="evidence" value="ECO:0007669"/>
    <property type="project" value="TreeGrafter"/>
</dbReference>
<feature type="compositionally biased region" description="Pro residues" evidence="4">
    <location>
        <begin position="135"/>
        <end position="148"/>
    </location>
</feature>
<dbReference type="InterPro" id="IPR011009">
    <property type="entry name" value="Kinase-like_dom_sf"/>
</dbReference>
<keyword evidence="7" id="KW-1185">Reference proteome</keyword>
<feature type="compositionally biased region" description="Low complexity" evidence="4">
    <location>
        <begin position="24"/>
        <end position="35"/>
    </location>
</feature>
<name>A0AAJ0BHK7_9PEZI</name>
<dbReference type="GO" id="GO:0005737">
    <property type="term" value="C:cytoplasm"/>
    <property type="evidence" value="ECO:0007669"/>
    <property type="project" value="TreeGrafter"/>
</dbReference>
<dbReference type="GO" id="GO:0004674">
    <property type="term" value="F:protein serine/threonine kinase activity"/>
    <property type="evidence" value="ECO:0007669"/>
    <property type="project" value="TreeGrafter"/>
</dbReference>
<keyword evidence="1 3" id="KW-0547">Nucleotide-binding</keyword>
<keyword evidence="2 3" id="KW-0067">ATP-binding</keyword>
<feature type="compositionally biased region" description="Polar residues" evidence="4">
    <location>
        <begin position="156"/>
        <end position="178"/>
    </location>
</feature>
<keyword evidence="6" id="KW-0808">Transferase</keyword>
<feature type="binding site" evidence="3">
    <location>
        <position position="382"/>
    </location>
    <ligand>
        <name>ATP</name>
        <dbReference type="ChEBI" id="CHEBI:30616"/>
    </ligand>
</feature>
<feature type="domain" description="Protein kinase" evidence="5">
    <location>
        <begin position="352"/>
        <end position="656"/>
    </location>
</feature>
<dbReference type="EMBL" id="MU839829">
    <property type="protein sequence ID" value="KAK1758371.1"/>
    <property type="molecule type" value="Genomic_DNA"/>
</dbReference>
<organism evidence="6 7">
    <name type="scientific">Echria macrotheca</name>
    <dbReference type="NCBI Taxonomy" id="438768"/>
    <lineage>
        <taxon>Eukaryota</taxon>
        <taxon>Fungi</taxon>
        <taxon>Dikarya</taxon>
        <taxon>Ascomycota</taxon>
        <taxon>Pezizomycotina</taxon>
        <taxon>Sordariomycetes</taxon>
        <taxon>Sordariomycetidae</taxon>
        <taxon>Sordariales</taxon>
        <taxon>Schizotheciaceae</taxon>
        <taxon>Echria</taxon>
    </lineage>
</organism>
<evidence type="ECO:0000256" key="4">
    <source>
        <dbReference type="SAM" id="MobiDB-lite"/>
    </source>
</evidence>
<dbReference type="PROSITE" id="PS00107">
    <property type="entry name" value="PROTEIN_KINASE_ATP"/>
    <property type="match status" value="1"/>
</dbReference>
<dbReference type="SUPFAM" id="SSF56112">
    <property type="entry name" value="Protein kinase-like (PK-like)"/>
    <property type="match status" value="1"/>
</dbReference>
<dbReference type="Proteomes" id="UP001239445">
    <property type="component" value="Unassembled WGS sequence"/>
</dbReference>
<dbReference type="GO" id="GO:0005524">
    <property type="term" value="F:ATP binding"/>
    <property type="evidence" value="ECO:0007669"/>
    <property type="project" value="UniProtKB-UniRule"/>
</dbReference>
<dbReference type="PROSITE" id="PS50011">
    <property type="entry name" value="PROTEIN_KINASE_DOM"/>
    <property type="match status" value="1"/>
</dbReference>
<evidence type="ECO:0000256" key="2">
    <source>
        <dbReference type="ARBA" id="ARBA00022840"/>
    </source>
</evidence>
<evidence type="ECO:0000259" key="5">
    <source>
        <dbReference type="PROSITE" id="PS50011"/>
    </source>
</evidence>
<dbReference type="Pfam" id="PF00069">
    <property type="entry name" value="Pkinase"/>
    <property type="match status" value="1"/>
</dbReference>
<dbReference type="SMART" id="SM00220">
    <property type="entry name" value="S_TKc"/>
    <property type="match status" value="1"/>
</dbReference>
<evidence type="ECO:0000313" key="7">
    <source>
        <dbReference type="Proteomes" id="UP001239445"/>
    </source>
</evidence>
<keyword evidence="6" id="KW-0418">Kinase</keyword>
<dbReference type="PANTHER" id="PTHR24346:SF30">
    <property type="entry name" value="MATERNAL EMBRYONIC LEUCINE ZIPPER KINASE"/>
    <property type="match status" value="1"/>
</dbReference>
<comment type="caution">
    <text evidence="6">The sequence shown here is derived from an EMBL/GenBank/DDBJ whole genome shotgun (WGS) entry which is preliminary data.</text>
</comment>
<protein>
    <submittedName>
        <fullName evidence="6">Kinase-like domain-containing protein</fullName>
    </submittedName>
</protein>
<dbReference type="Gene3D" id="1.10.510.10">
    <property type="entry name" value="Transferase(Phosphotransferase) domain 1"/>
    <property type="match status" value="1"/>
</dbReference>
<dbReference type="InterPro" id="IPR008271">
    <property type="entry name" value="Ser/Thr_kinase_AS"/>
</dbReference>
<reference evidence="6" key="1">
    <citation type="submission" date="2023-06" db="EMBL/GenBank/DDBJ databases">
        <title>Genome-scale phylogeny and comparative genomics of the fungal order Sordariales.</title>
        <authorList>
            <consortium name="Lawrence Berkeley National Laboratory"/>
            <person name="Hensen N."/>
            <person name="Bonometti L."/>
            <person name="Westerberg I."/>
            <person name="Brannstrom I.O."/>
            <person name="Guillou S."/>
            <person name="Cros-Aarteil S."/>
            <person name="Calhoun S."/>
            <person name="Haridas S."/>
            <person name="Kuo A."/>
            <person name="Mondo S."/>
            <person name="Pangilinan J."/>
            <person name="Riley R."/>
            <person name="Labutti K."/>
            <person name="Andreopoulos B."/>
            <person name="Lipzen A."/>
            <person name="Chen C."/>
            <person name="Yanf M."/>
            <person name="Daum C."/>
            <person name="Ng V."/>
            <person name="Clum A."/>
            <person name="Steindorff A."/>
            <person name="Ohm R."/>
            <person name="Martin F."/>
            <person name="Silar P."/>
            <person name="Natvig D."/>
            <person name="Lalanne C."/>
            <person name="Gautier V."/>
            <person name="Ament-Velasquez S.L."/>
            <person name="Kruys A."/>
            <person name="Hutchinson M.I."/>
            <person name="Powell A.J."/>
            <person name="Barry K."/>
            <person name="Miller A.N."/>
            <person name="Grigoriev I.V."/>
            <person name="Debuchy R."/>
            <person name="Gladieux P."/>
            <person name="Thoren M.H."/>
            <person name="Johannesson H."/>
        </authorList>
    </citation>
    <scope>NUCLEOTIDE SEQUENCE</scope>
    <source>
        <strain evidence="6">PSN4</strain>
    </source>
</reference>
<dbReference type="InterPro" id="IPR000719">
    <property type="entry name" value="Prot_kinase_dom"/>
</dbReference>
<accession>A0AAJ0BHK7</accession>
<evidence type="ECO:0000256" key="1">
    <source>
        <dbReference type="ARBA" id="ARBA00022741"/>
    </source>
</evidence>
<dbReference type="PROSITE" id="PS00108">
    <property type="entry name" value="PROTEIN_KINASE_ST"/>
    <property type="match status" value="1"/>
</dbReference>
<dbReference type="InterPro" id="IPR017441">
    <property type="entry name" value="Protein_kinase_ATP_BS"/>
</dbReference>
<feature type="region of interest" description="Disordered" evidence="4">
    <location>
        <begin position="1"/>
        <end position="221"/>
    </location>
</feature>
<dbReference type="AlphaFoldDB" id="A0AAJ0BHK7"/>
<gene>
    <name evidence="6" type="ORF">QBC47DRAFT_421079</name>
</gene>
<sequence>MAVSVLAAAATQTSSLEKPAPHPNSNSNFSSLSSSPRQFPTDLTHSILEEGDETESEPPNEPVTPVSGRQSQDFHTLANPDLHVDTDHEVAPFPSVRTGAPPSAKAPLTIDTATNNATAHKPGTPQRPGTTLPATPLPPTPADEPTPVPLSRRSTRGSTSNFKRSMSSFFKRTNSQTDKVAVLAATQPEATAARKPPTRRWSMNKSSTTTRSNTPPSPSSPLEMVIKTKEQASTPTVPTSDVFFTDKKKSRAATGFSLRSRVANINGSKNGTKNSPPLRRRASSFDYSKQVKQEQVVDPNHPVHMERSLWGMPAETGTGVKARRMSLSLPDDFTVDVVELSTEYEYHHKFLGRHGKHLGKGATSKVTLMVRKGSPGELYAVKEFRGKSSSETREEYEKKIKSEYTVAKSLHHPGIVETIRLCTDHGRWNHVMEYCQEGDLFTLVNRGHLKGDDKEKDRQCLFKQLVQGVHYLHCNGIAHRDIKLENLLLTSDSKLKITDFGVCEVFSGIHPGLREAGGMCGKGMGEIRRCAPGICGSEPYIAPEVLKKSGDYDPRALDVWSSAIVMINMTFGSPLWRRAEVSSEPSSYNMFACGWEKWKAKHPDGETTLTETDYPRVQPFDLYIKPPALRRVLLQMLNPDPDKRITMAEVVKNRWVKGIECCQLESYEDPSQTIDASKKASLRCGGSKTFCHNHLPPKDFGSHSLGKMPGSAGY</sequence>